<keyword evidence="4" id="KW-0808">Transferase</keyword>
<keyword evidence="5 6" id="KW-0472">Membrane</keyword>
<dbReference type="AlphaFoldDB" id="A0A370P7M3"/>
<keyword evidence="6" id="KW-0812">Transmembrane</keyword>
<feature type="transmembrane region" description="Helical" evidence="6">
    <location>
        <begin position="439"/>
        <end position="462"/>
    </location>
</feature>
<evidence type="ECO:0000256" key="3">
    <source>
        <dbReference type="ARBA" id="ARBA00022676"/>
    </source>
</evidence>
<evidence type="ECO:0000256" key="1">
    <source>
        <dbReference type="ARBA" id="ARBA00004236"/>
    </source>
</evidence>
<dbReference type="SUPFAM" id="SSF53448">
    <property type="entry name" value="Nucleotide-diphospho-sugar transferases"/>
    <property type="match status" value="1"/>
</dbReference>
<dbReference type="Gene3D" id="3.90.550.10">
    <property type="entry name" value="Spore Coat Polysaccharide Biosynthesis Protein SpsA, Chain A"/>
    <property type="match status" value="1"/>
</dbReference>
<evidence type="ECO:0000256" key="2">
    <source>
        <dbReference type="ARBA" id="ARBA00022475"/>
    </source>
</evidence>
<organism evidence="7 8">
    <name type="scientific">Aspergillus phoenicis ATCC 13157</name>
    <dbReference type="NCBI Taxonomy" id="1353007"/>
    <lineage>
        <taxon>Eukaryota</taxon>
        <taxon>Fungi</taxon>
        <taxon>Dikarya</taxon>
        <taxon>Ascomycota</taxon>
        <taxon>Pezizomycotina</taxon>
        <taxon>Eurotiomycetes</taxon>
        <taxon>Eurotiomycetidae</taxon>
        <taxon>Eurotiales</taxon>
        <taxon>Aspergillaceae</taxon>
        <taxon>Aspergillus</taxon>
    </lineage>
</organism>
<protein>
    <submittedName>
        <fullName evidence="7">Hyaluronan synthase</fullName>
    </submittedName>
</protein>
<dbReference type="GO" id="GO:0050501">
    <property type="term" value="F:hyaluronan synthase activity"/>
    <property type="evidence" value="ECO:0007669"/>
    <property type="project" value="TreeGrafter"/>
</dbReference>
<evidence type="ECO:0000313" key="8">
    <source>
        <dbReference type="Proteomes" id="UP000254937"/>
    </source>
</evidence>
<gene>
    <name evidence="7" type="ORF">M752DRAFT_339139</name>
</gene>
<accession>A0A370P7M3</accession>
<keyword evidence="6" id="KW-1133">Transmembrane helix</keyword>
<dbReference type="Proteomes" id="UP000254937">
    <property type="component" value="Unassembled WGS sequence"/>
</dbReference>
<feature type="transmembrane region" description="Helical" evidence="6">
    <location>
        <begin position="573"/>
        <end position="593"/>
    </location>
</feature>
<reference evidence="7 8" key="1">
    <citation type="submission" date="2018-07" db="EMBL/GenBank/DDBJ databases">
        <title>Section-level genome sequencing of Aspergillus section Nigri to investigate inter- and intra-species variation.</title>
        <authorList>
            <consortium name="DOE Joint Genome Institute"/>
            <person name="Vesth T.C."/>
            <person name="Nybo J.L."/>
            <person name="Theobald S."/>
            <person name="Frisvad J.C."/>
            <person name="Larsen T.O."/>
            <person name="Nielsen K.F."/>
            <person name="Hoof J.B."/>
            <person name="Brandl J."/>
            <person name="Salamov A."/>
            <person name="Riley R."/>
            <person name="Gladden J.M."/>
            <person name="Phatale P."/>
            <person name="Nielsen M.T."/>
            <person name="Lyhne E.K."/>
            <person name="Kogle M.E."/>
            <person name="Strasser K."/>
            <person name="McDonnell E."/>
            <person name="Barry K."/>
            <person name="Clum A."/>
            <person name="Chen C."/>
            <person name="Nolan M."/>
            <person name="Sandor L."/>
            <person name="Kuo A."/>
            <person name="Lipzen A."/>
            <person name="Hainaut M."/>
            <person name="Drula E."/>
            <person name="Tsang A."/>
            <person name="Magnuson J.K."/>
            <person name="Henrissat B."/>
            <person name="Wiebenga A."/>
            <person name="Simmons B.A."/>
            <person name="Makela M.R."/>
            <person name="De vries R.P."/>
            <person name="Grigoriev I.V."/>
            <person name="Mortensen U.H."/>
            <person name="Baker S.E."/>
            <person name="Andersen M.R."/>
        </authorList>
    </citation>
    <scope>NUCLEOTIDE SEQUENCE [LARGE SCALE GENOMIC DNA]</scope>
    <source>
        <strain evidence="7 8">ATCC 13157</strain>
    </source>
</reference>
<dbReference type="Pfam" id="PF13641">
    <property type="entry name" value="Glyco_tranf_2_3"/>
    <property type="match status" value="1"/>
</dbReference>
<evidence type="ECO:0000313" key="7">
    <source>
        <dbReference type="EMBL" id="RDK38175.1"/>
    </source>
</evidence>
<proteinExistence type="predicted"/>
<dbReference type="EMBL" id="KZ851866">
    <property type="protein sequence ID" value="RDK38175.1"/>
    <property type="molecule type" value="Genomic_DNA"/>
</dbReference>
<evidence type="ECO:0000256" key="4">
    <source>
        <dbReference type="ARBA" id="ARBA00022679"/>
    </source>
</evidence>
<keyword evidence="8" id="KW-1185">Reference proteome</keyword>
<evidence type="ECO:0000256" key="5">
    <source>
        <dbReference type="ARBA" id="ARBA00023136"/>
    </source>
</evidence>
<dbReference type="PANTHER" id="PTHR22913">
    <property type="entry name" value="HYALURONAN SYNTHASE"/>
    <property type="match status" value="1"/>
</dbReference>
<dbReference type="InterPro" id="IPR029044">
    <property type="entry name" value="Nucleotide-diphossugar_trans"/>
</dbReference>
<feature type="transmembrane region" description="Helical" evidence="6">
    <location>
        <begin position="538"/>
        <end position="561"/>
    </location>
</feature>
<keyword evidence="3" id="KW-0328">Glycosyltransferase</keyword>
<dbReference type="GO" id="GO:0005886">
    <property type="term" value="C:plasma membrane"/>
    <property type="evidence" value="ECO:0007669"/>
    <property type="project" value="UniProtKB-SubCell"/>
</dbReference>
<feature type="transmembrane region" description="Helical" evidence="6">
    <location>
        <begin position="28"/>
        <end position="47"/>
    </location>
</feature>
<sequence length="595" mass="66736">MYYIPKALKPHSGVGSGQRLVTLAEQTFNFLGCIVAAVVYFYGLMYLKQPLTFDMIVSIILAEYCRWRNSQRRRYAAQQEENGSLGLAEKGKSSEQRLDCVAAVVGYREEPTLWKRALESYSQAQNCRFLLICIDGDAEEDREMVEVFQDVSGYPLSVLHVFTFIDQVYAETSALMHLDIPLAEIAMQIDRARSSKTTDADIIAQCCSVARGALEKSGINLTGEKAISRLCVSQPHMHKKGVMFTSFIISLVLSDILDIEFLWTSDSDSIVMPDTLTRTMATCAADPGIGGASTALTIHNKDETAITQLGNAVYLNELYLARSFTGAAAANDCQSGPSAAFRFSAVSGELLAWYKQSVLGHWMVVNEDRHLTTRLLLKGWRVVFASDVMTATESPTTFRRWLLQQVRWGRAVHVESFHRPSVYLKHSPILFFGALRRQFAAFIVPLTVVLYLCSGTLLIRAFSFQDYSHRLALTISYLVFRNPYRPTMKEWMWSLPAHLFYHVPLPAIQVWSFLTVLHDSWGTTMRANKEVKHSKLRLKIWEVGFFVFWMAILGGASGRYIATSLMPGSVDVVAFILGGVVSVLIVGGWWMVVAK</sequence>
<name>A0A370P7M3_ASPPH</name>
<evidence type="ECO:0000256" key="6">
    <source>
        <dbReference type="SAM" id="Phobius"/>
    </source>
</evidence>
<dbReference type="PANTHER" id="PTHR22913:SF12">
    <property type="entry name" value="MANNURONAN SYNTHASE"/>
    <property type="match status" value="1"/>
</dbReference>
<comment type="subcellular location">
    <subcellularLocation>
        <location evidence="1">Cell membrane</location>
    </subcellularLocation>
</comment>
<dbReference type="GO" id="GO:0085029">
    <property type="term" value="P:extracellular matrix assembly"/>
    <property type="evidence" value="ECO:0007669"/>
    <property type="project" value="TreeGrafter"/>
</dbReference>
<dbReference type="GO" id="GO:0030213">
    <property type="term" value="P:hyaluronan biosynthetic process"/>
    <property type="evidence" value="ECO:0007669"/>
    <property type="project" value="TreeGrafter"/>
</dbReference>
<keyword evidence="2" id="KW-1003">Cell membrane</keyword>